<evidence type="ECO:0000313" key="1">
    <source>
        <dbReference type="EMBL" id="HCY80149.1"/>
    </source>
</evidence>
<sequence length="142" mass="15930">KPLFYASFPSITDATTAPEGKEAGIFLIPIAPDVEDTPEIREHYFNQLMDRIETITGESVKKHILFKESYCVNNFKEDYHSYKGNAYGLANTLTQTHVLRPKLKSKKVNNLYFCGQLTVPGPGVPPSLISGKIVSDLILKYH</sequence>
<dbReference type="EMBL" id="DPRK01000007">
    <property type="protein sequence ID" value="HCY80149.1"/>
    <property type="molecule type" value="Genomic_DNA"/>
</dbReference>
<dbReference type="PANTHER" id="PTHR43734">
    <property type="entry name" value="PHYTOENE DESATURASE"/>
    <property type="match status" value="1"/>
</dbReference>
<organism evidence="1 2">
    <name type="scientific">Xanthomarina gelatinilytica</name>
    <dbReference type="NCBI Taxonomy" id="1137281"/>
    <lineage>
        <taxon>Bacteria</taxon>
        <taxon>Pseudomonadati</taxon>
        <taxon>Bacteroidota</taxon>
        <taxon>Flavobacteriia</taxon>
        <taxon>Flavobacteriales</taxon>
        <taxon>Flavobacteriaceae</taxon>
        <taxon>Xanthomarina</taxon>
    </lineage>
</organism>
<proteinExistence type="predicted"/>
<evidence type="ECO:0000313" key="2">
    <source>
        <dbReference type="Proteomes" id="UP000263268"/>
    </source>
</evidence>
<name>A0A3D6BPM5_9FLAO</name>
<comment type="caution">
    <text evidence="1">The sequence shown here is derived from an EMBL/GenBank/DDBJ whole genome shotgun (WGS) entry which is preliminary data.</text>
</comment>
<accession>A0A3D6BPM5</accession>
<dbReference type="Proteomes" id="UP000263268">
    <property type="component" value="Unassembled WGS sequence"/>
</dbReference>
<reference evidence="1 2" key="1">
    <citation type="journal article" date="2018" name="Nat. Biotechnol.">
        <title>A standardized bacterial taxonomy based on genome phylogeny substantially revises the tree of life.</title>
        <authorList>
            <person name="Parks D.H."/>
            <person name="Chuvochina M."/>
            <person name="Waite D.W."/>
            <person name="Rinke C."/>
            <person name="Skarshewski A."/>
            <person name="Chaumeil P.A."/>
            <person name="Hugenholtz P."/>
        </authorList>
    </citation>
    <scope>NUCLEOTIDE SEQUENCE [LARGE SCALE GENOMIC DNA]</scope>
    <source>
        <strain evidence="1">UBA10227</strain>
    </source>
</reference>
<dbReference type="PANTHER" id="PTHR43734:SF1">
    <property type="entry name" value="PHYTOENE DESATURASE"/>
    <property type="match status" value="1"/>
</dbReference>
<dbReference type="AlphaFoldDB" id="A0A3D6BPM5"/>
<protein>
    <submittedName>
        <fullName evidence="1">Phytoene desaturase</fullName>
    </submittedName>
</protein>
<feature type="non-terminal residue" evidence="1">
    <location>
        <position position="1"/>
    </location>
</feature>
<gene>
    <name evidence="1" type="ORF">DHV22_00320</name>
</gene>